<gene>
    <name evidence="1" type="ORF">P5673_028661</name>
</gene>
<evidence type="ECO:0000313" key="2">
    <source>
        <dbReference type="Proteomes" id="UP001249851"/>
    </source>
</evidence>
<name>A0AAD9UUZ9_ACRCE</name>
<keyword evidence="2" id="KW-1185">Reference proteome</keyword>
<sequence>MLLINITSCGRLRFTACSNSTLKLAPLYEIMGNTVFLFLFVSIACILLCDLPTPAAGLDVIMPTCSEKQFRDKDKMCSHRFLEKAMQHGVNCSEELKKYKMCYKNFTLDCYDGFLNSYPNMTTPMGRVADIKSKMHLFAGMICGITDGPVNTTGLPNKIKHLLKCKSEFFVEAKTCAMAFHTKFEMKMQNSSSPMMMPDLCDSFKAAKMCNAHFMKKHCTLEKSPPPDRFNPFCPNKMDRPDPKAGSSKIAITNGILTITSFAIYLLL</sequence>
<evidence type="ECO:0000313" key="1">
    <source>
        <dbReference type="EMBL" id="KAK2550610.1"/>
    </source>
</evidence>
<reference evidence="1" key="2">
    <citation type="journal article" date="2023" name="Science">
        <title>Genomic signatures of disease resistance in endangered staghorn corals.</title>
        <authorList>
            <person name="Vollmer S.V."/>
            <person name="Selwyn J.D."/>
            <person name="Despard B.A."/>
            <person name="Roesel C.L."/>
        </authorList>
    </citation>
    <scope>NUCLEOTIDE SEQUENCE</scope>
    <source>
        <strain evidence="1">K2</strain>
    </source>
</reference>
<comment type="caution">
    <text evidence="1">The sequence shown here is derived from an EMBL/GenBank/DDBJ whole genome shotgun (WGS) entry which is preliminary data.</text>
</comment>
<protein>
    <submittedName>
        <fullName evidence="1">Uncharacterized protein</fullName>
    </submittedName>
</protein>
<organism evidence="1 2">
    <name type="scientific">Acropora cervicornis</name>
    <name type="common">Staghorn coral</name>
    <dbReference type="NCBI Taxonomy" id="6130"/>
    <lineage>
        <taxon>Eukaryota</taxon>
        <taxon>Metazoa</taxon>
        <taxon>Cnidaria</taxon>
        <taxon>Anthozoa</taxon>
        <taxon>Hexacorallia</taxon>
        <taxon>Scleractinia</taxon>
        <taxon>Astrocoeniina</taxon>
        <taxon>Acroporidae</taxon>
        <taxon>Acropora</taxon>
    </lineage>
</organism>
<dbReference type="Proteomes" id="UP001249851">
    <property type="component" value="Unassembled WGS sequence"/>
</dbReference>
<dbReference type="EMBL" id="JARQWQ010000108">
    <property type="protein sequence ID" value="KAK2550610.1"/>
    <property type="molecule type" value="Genomic_DNA"/>
</dbReference>
<accession>A0AAD9UUZ9</accession>
<proteinExistence type="predicted"/>
<dbReference type="AlphaFoldDB" id="A0AAD9UUZ9"/>
<reference evidence="1" key="1">
    <citation type="journal article" date="2023" name="G3 (Bethesda)">
        <title>Whole genome assembly and annotation of the endangered Caribbean coral Acropora cervicornis.</title>
        <authorList>
            <person name="Selwyn J.D."/>
            <person name="Vollmer S.V."/>
        </authorList>
    </citation>
    <scope>NUCLEOTIDE SEQUENCE</scope>
    <source>
        <strain evidence="1">K2</strain>
    </source>
</reference>